<dbReference type="InterPro" id="IPR047966">
    <property type="entry name" value="PLEKHF2_FYVE"/>
</dbReference>
<dbReference type="GO" id="GO:0005783">
    <property type="term" value="C:endoplasmic reticulum"/>
    <property type="evidence" value="ECO:0007669"/>
    <property type="project" value="UniProtKB-SubCell"/>
</dbReference>
<dbReference type="InterPro" id="IPR013083">
    <property type="entry name" value="Znf_RING/FYVE/PHD"/>
</dbReference>
<evidence type="ECO:0000256" key="20">
    <source>
        <dbReference type="ARBA" id="ARBA00069034"/>
    </source>
</evidence>
<feature type="region of interest" description="Disordered" evidence="22">
    <location>
        <begin position="516"/>
        <end position="543"/>
    </location>
</feature>
<evidence type="ECO:0000256" key="7">
    <source>
        <dbReference type="ARBA" id="ARBA00022771"/>
    </source>
</evidence>
<dbReference type="AlphaFoldDB" id="F6Q9Z2"/>
<keyword evidence="6" id="KW-0967">Endosome</keyword>
<keyword evidence="8" id="KW-0999">Mitochondrion inner membrane</keyword>
<evidence type="ECO:0000259" key="23">
    <source>
        <dbReference type="PROSITE" id="PS50003"/>
    </source>
</evidence>
<keyword evidence="9" id="KW-0256">Endoplasmic reticulum</keyword>
<feature type="domain" description="PH" evidence="23">
    <location>
        <begin position="330"/>
        <end position="426"/>
    </location>
</feature>
<reference evidence="25 26" key="1">
    <citation type="journal article" date="2007" name="Nature">
        <title>Genome of the marsupial Monodelphis domestica reveals innovation in non-coding sequences.</title>
        <authorList>
            <person name="Mikkelsen T.S."/>
            <person name="Wakefield M.J."/>
            <person name="Aken B."/>
            <person name="Amemiya C.T."/>
            <person name="Chang J.L."/>
            <person name="Duke S."/>
            <person name="Garber M."/>
            <person name="Gentles A.J."/>
            <person name="Goodstadt L."/>
            <person name="Heger A."/>
            <person name="Jurka J."/>
            <person name="Kamal M."/>
            <person name="Mauceli E."/>
            <person name="Searle S.M."/>
            <person name="Sharpe T."/>
            <person name="Baker M.L."/>
            <person name="Batzer M.A."/>
            <person name="Benos P.V."/>
            <person name="Belov K."/>
            <person name="Clamp M."/>
            <person name="Cook A."/>
            <person name="Cuff J."/>
            <person name="Das R."/>
            <person name="Davidow L."/>
            <person name="Deakin J.E."/>
            <person name="Fazzari M.J."/>
            <person name="Glass J.L."/>
            <person name="Grabherr M."/>
            <person name="Greally J.M."/>
            <person name="Gu W."/>
            <person name="Hore T.A."/>
            <person name="Huttley G.A."/>
            <person name="Kleber M."/>
            <person name="Jirtle R.L."/>
            <person name="Koina E."/>
            <person name="Lee J.T."/>
            <person name="Mahony S."/>
            <person name="Marra M.A."/>
            <person name="Miller R.D."/>
            <person name="Nicholls R.D."/>
            <person name="Oda M."/>
            <person name="Papenfuss A.T."/>
            <person name="Parra Z.E."/>
            <person name="Pollock D.D."/>
            <person name="Ray D.A."/>
            <person name="Schein J.E."/>
            <person name="Speed T.P."/>
            <person name="Thompson K."/>
            <person name="VandeBerg J.L."/>
            <person name="Wade C.M."/>
            <person name="Walker J.A."/>
            <person name="Waters P.D."/>
            <person name="Webber C."/>
            <person name="Weidman J.R."/>
            <person name="Xie X."/>
            <person name="Zody M.C."/>
            <person name="Baldwin J."/>
            <person name="Abdouelleil A."/>
            <person name="Abdulkadir J."/>
            <person name="Abebe A."/>
            <person name="Abera B."/>
            <person name="Abreu J."/>
            <person name="Acer S.C."/>
            <person name="Aftuck L."/>
            <person name="Alexander A."/>
            <person name="An P."/>
            <person name="Anderson E."/>
            <person name="Anderson S."/>
            <person name="Arachi H."/>
            <person name="Azer M."/>
            <person name="Bachantsang P."/>
            <person name="Barry A."/>
            <person name="Bayul T."/>
            <person name="Berlin A."/>
            <person name="Bessette D."/>
            <person name="Bloom T."/>
            <person name="Bloom T."/>
            <person name="Boguslavskiy L."/>
            <person name="Bonnet C."/>
            <person name="Boukhgalter B."/>
            <person name="Bourzgui I."/>
            <person name="Brown A."/>
            <person name="Cahill P."/>
            <person name="Channer S."/>
            <person name="Cheshatsang Y."/>
            <person name="Chuda L."/>
            <person name="Citroen M."/>
            <person name="Collymore A."/>
            <person name="Cooke P."/>
            <person name="Costello M."/>
            <person name="D'Aco K."/>
            <person name="Daza R."/>
            <person name="De Haan G."/>
            <person name="DeGray S."/>
            <person name="DeMaso C."/>
            <person name="Dhargay N."/>
            <person name="Dooley K."/>
            <person name="Dooley E."/>
            <person name="Doricent M."/>
            <person name="Dorje P."/>
            <person name="Dorjee K."/>
            <person name="Dupes A."/>
            <person name="Elong R."/>
            <person name="Falk J."/>
            <person name="Farina A."/>
            <person name="Faro S."/>
            <person name="Ferguson D."/>
            <person name="Fisher S."/>
            <person name="Foley C.D."/>
            <person name="Franke A."/>
            <person name="Friedrich D."/>
            <person name="Gadbois L."/>
            <person name="Gearin G."/>
            <person name="Gearin C.R."/>
            <person name="Giannoukos G."/>
            <person name="Goode T."/>
            <person name="Graham J."/>
            <person name="Grandbois E."/>
            <person name="Grewal S."/>
            <person name="Gyaltsen K."/>
            <person name="Hafez N."/>
            <person name="Hagos B."/>
            <person name="Hall J."/>
            <person name="Henson C."/>
            <person name="Hollinger A."/>
            <person name="Honan T."/>
            <person name="Huard M.D."/>
            <person name="Hughes L."/>
            <person name="Hurhula B."/>
            <person name="Husby M.E."/>
            <person name="Kamat A."/>
            <person name="Kanga B."/>
            <person name="Kashin S."/>
            <person name="Khazanovich D."/>
            <person name="Kisner P."/>
            <person name="Lance K."/>
            <person name="Lara M."/>
            <person name="Lee W."/>
            <person name="Lennon N."/>
            <person name="Letendre F."/>
            <person name="LeVine R."/>
            <person name="Lipovsky A."/>
            <person name="Liu X."/>
            <person name="Liu J."/>
            <person name="Liu S."/>
            <person name="Lokyitsang T."/>
            <person name="Lokyitsang Y."/>
            <person name="Lubonja R."/>
            <person name="Lui A."/>
            <person name="MacDonald P."/>
            <person name="Magnisalis V."/>
            <person name="Maru K."/>
            <person name="Matthews C."/>
            <person name="McCusker W."/>
            <person name="McDonough S."/>
            <person name="Mehta T."/>
            <person name="Meldrim J."/>
            <person name="Meneus L."/>
            <person name="Mihai O."/>
            <person name="Mihalev A."/>
            <person name="Mihova T."/>
            <person name="Mittelman R."/>
            <person name="Mlenga V."/>
            <person name="Montmayeur A."/>
            <person name="Mulrain L."/>
            <person name="Navidi A."/>
            <person name="Naylor J."/>
            <person name="Negash T."/>
            <person name="Nguyen T."/>
            <person name="Nguyen N."/>
            <person name="Nicol R."/>
            <person name="Norbu C."/>
            <person name="Norbu N."/>
            <person name="Novod N."/>
            <person name="O'Neill B."/>
            <person name="Osman S."/>
            <person name="Markiewicz E."/>
            <person name="Oyono O.L."/>
            <person name="Patti C."/>
            <person name="Phunkhang P."/>
            <person name="Pierre F."/>
            <person name="Priest M."/>
            <person name="Raghuraman S."/>
            <person name="Rege F."/>
            <person name="Reyes R."/>
            <person name="Rise C."/>
            <person name="Rogov P."/>
            <person name="Ross K."/>
            <person name="Ryan E."/>
            <person name="Settipalli S."/>
            <person name="Shea T."/>
            <person name="Sherpa N."/>
            <person name="Shi L."/>
            <person name="Shih D."/>
            <person name="Sparrow T."/>
            <person name="Spaulding J."/>
            <person name="Stalker J."/>
            <person name="Stange-Thomann N."/>
            <person name="Stavropoulos S."/>
            <person name="Stone C."/>
            <person name="Strader C."/>
            <person name="Tesfaye S."/>
            <person name="Thomson T."/>
            <person name="Thoulutsang Y."/>
            <person name="Thoulutsang D."/>
            <person name="Topham K."/>
            <person name="Topping I."/>
            <person name="Tsamla T."/>
            <person name="Vassiliev H."/>
            <person name="Vo A."/>
            <person name="Wangchuk T."/>
            <person name="Wangdi T."/>
            <person name="Weiand M."/>
            <person name="Wilkinson J."/>
            <person name="Wilson A."/>
            <person name="Yadav S."/>
            <person name="Young G."/>
            <person name="Yu Q."/>
            <person name="Zembek L."/>
            <person name="Zhong D."/>
            <person name="Zimmer A."/>
            <person name="Zwirko Z."/>
            <person name="Jaffe D.B."/>
            <person name="Alvarez P."/>
            <person name="Brockman W."/>
            <person name="Butler J."/>
            <person name="Chin C."/>
            <person name="Gnerre S."/>
            <person name="MacCallum I."/>
            <person name="Graves J.A."/>
            <person name="Ponting C.P."/>
            <person name="Breen M."/>
            <person name="Samollow P.B."/>
            <person name="Lander E.S."/>
            <person name="Lindblad-Toh K."/>
        </authorList>
    </citation>
    <scope>NUCLEOTIDE SEQUENCE [LARGE SCALE GENOMIC DNA]</scope>
</reference>
<dbReference type="GO" id="GO:0005743">
    <property type="term" value="C:mitochondrial inner membrane"/>
    <property type="evidence" value="ECO:0007669"/>
    <property type="project" value="UniProtKB-SubCell"/>
</dbReference>
<dbReference type="eggNOG" id="KOG4411">
    <property type="taxonomic scope" value="Eukaryota"/>
</dbReference>
<feature type="compositionally biased region" description="Polar residues" evidence="22">
    <location>
        <begin position="516"/>
        <end position="532"/>
    </location>
</feature>
<dbReference type="CDD" id="cd01218">
    <property type="entry name" value="PH_Phafin2-like"/>
    <property type="match status" value="1"/>
</dbReference>
<dbReference type="ExpressionAtlas" id="F6Q9Z2">
    <property type="expression patterns" value="baseline"/>
</dbReference>
<dbReference type="FunCoup" id="F6Q9Z2">
    <property type="interactions" value="1588"/>
</dbReference>
<dbReference type="FunFam" id="1.10.600.10:FF:000013">
    <property type="entry name" value="NADH dehydrogenase (ubiquinone) complex I, assembly factor 6"/>
    <property type="match status" value="1"/>
</dbReference>
<dbReference type="InterPro" id="IPR011993">
    <property type="entry name" value="PH-like_dom_sf"/>
</dbReference>
<dbReference type="InterPro" id="IPR002060">
    <property type="entry name" value="Squ/phyt_synthse"/>
</dbReference>
<dbReference type="Proteomes" id="UP000002280">
    <property type="component" value="Chromosome 3"/>
</dbReference>
<reference evidence="25" key="2">
    <citation type="submission" date="2025-08" db="UniProtKB">
        <authorList>
            <consortium name="Ensembl"/>
        </authorList>
    </citation>
    <scope>IDENTIFICATION</scope>
</reference>
<comment type="subcellular location">
    <subcellularLocation>
        <location evidence="1">Early endosome membrane</location>
        <topology evidence="1">Peripheral membrane protein</topology>
    </subcellularLocation>
    <subcellularLocation>
        <location evidence="2">Endoplasmic reticulum</location>
    </subcellularLocation>
    <subcellularLocation>
        <location evidence="3">Mitochondrion inner membrane</location>
    </subcellularLocation>
</comment>
<dbReference type="FunFam" id="3.30.40.10:FF:000212">
    <property type="entry name" value="pleckstrin homology domain-containing family F member 2"/>
    <property type="match status" value="1"/>
</dbReference>
<dbReference type="InterPro" id="IPR017455">
    <property type="entry name" value="Znf_FYVE-rel"/>
</dbReference>
<dbReference type="InParanoid" id="F6Q9Z2"/>
<dbReference type="Ensembl" id="ENSMODT00000008834.4">
    <property type="protein sequence ID" value="ENSMODP00000008663.4"/>
    <property type="gene ID" value="ENSMODG00000006988.4"/>
</dbReference>
<dbReference type="GO" id="GO:0015031">
    <property type="term" value="P:protein transport"/>
    <property type="evidence" value="ECO:0007669"/>
    <property type="project" value="UniProtKB-KW"/>
</dbReference>
<evidence type="ECO:0000256" key="6">
    <source>
        <dbReference type="ARBA" id="ARBA00022753"/>
    </source>
</evidence>
<dbReference type="Pfam" id="PF00494">
    <property type="entry name" value="SQS_PSY"/>
    <property type="match status" value="1"/>
</dbReference>
<comment type="similarity">
    <text evidence="15">Belongs to the NDUFAF6 family.</text>
</comment>
<dbReference type="HOGENOM" id="CLU_037269_6_0_1"/>
<evidence type="ECO:0000256" key="1">
    <source>
        <dbReference type="ARBA" id="ARBA00004220"/>
    </source>
</evidence>
<evidence type="ECO:0000256" key="5">
    <source>
        <dbReference type="ARBA" id="ARBA00022723"/>
    </source>
</evidence>
<evidence type="ECO:0000256" key="4">
    <source>
        <dbReference type="ARBA" id="ARBA00022448"/>
    </source>
</evidence>
<dbReference type="GeneTree" id="ENSGT00940000156408"/>
<dbReference type="SMART" id="SM00233">
    <property type="entry name" value="PH"/>
    <property type="match status" value="1"/>
</dbReference>
<dbReference type="Gene3D" id="3.30.40.10">
    <property type="entry name" value="Zinc/RING finger domain, C3HC4 (zinc finger)"/>
    <property type="match status" value="1"/>
</dbReference>
<name>F6Q9Z2_MONDO</name>
<evidence type="ECO:0000256" key="11">
    <source>
        <dbReference type="ARBA" id="ARBA00022927"/>
    </source>
</evidence>
<keyword evidence="26" id="KW-1185">Reference proteome</keyword>
<evidence type="ECO:0000256" key="12">
    <source>
        <dbReference type="ARBA" id="ARBA00022946"/>
    </source>
</evidence>
<dbReference type="Bgee" id="ENSMODG00000006988">
    <property type="expression patterns" value="Expressed in blood and 20 other cell types or tissues"/>
</dbReference>
<evidence type="ECO:0000313" key="26">
    <source>
        <dbReference type="Proteomes" id="UP000002280"/>
    </source>
</evidence>
<keyword evidence="10" id="KW-0862">Zinc</keyword>
<evidence type="ECO:0000256" key="15">
    <source>
        <dbReference type="ARBA" id="ARBA00038273"/>
    </source>
</evidence>
<evidence type="ECO:0000256" key="17">
    <source>
        <dbReference type="ARBA" id="ARBA00056665"/>
    </source>
</evidence>
<dbReference type="GO" id="GO:0008270">
    <property type="term" value="F:zinc ion binding"/>
    <property type="evidence" value="ECO:0007669"/>
    <property type="project" value="UniProtKB-KW"/>
</dbReference>
<dbReference type="InterPro" id="IPR037871">
    <property type="entry name" value="PH_Phafin"/>
</dbReference>
<dbReference type="PANTHER" id="PTHR46280">
    <property type="entry name" value="PLECKSTRIN HOMOLOGY DOMAIN-CONTAINING FAMILY F MEMBER 2-RELATED"/>
    <property type="match status" value="1"/>
</dbReference>
<dbReference type="InterPro" id="IPR011011">
    <property type="entry name" value="Znf_FYVE_PHD"/>
</dbReference>
<dbReference type="STRING" id="13616.ENSMODP00000008663"/>
<dbReference type="SUPFAM" id="SSF57903">
    <property type="entry name" value="FYVE/PHD zinc finger"/>
    <property type="match status" value="1"/>
</dbReference>
<dbReference type="PROSITE" id="PS50003">
    <property type="entry name" value="PH_DOMAIN"/>
    <property type="match status" value="1"/>
</dbReference>
<dbReference type="PROSITE" id="PS50178">
    <property type="entry name" value="ZF_FYVE"/>
    <property type="match status" value="1"/>
</dbReference>
<dbReference type="Gene3D" id="1.10.600.10">
    <property type="entry name" value="Farnesyl Diphosphate Synthase"/>
    <property type="match status" value="1"/>
</dbReference>
<evidence type="ECO:0000259" key="24">
    <source>
        <dbReference type="PROSITE" id="PS50178"/>
    </source>
</evidence>
<proteinExistence type="inferred from homology"/>
<evidence type="ECO:0000256" key="2">
    <source>
        <dbReference type="ARBA" id="ARBA00004240"/>
    </source>
</evidence>
<dbReference type="InterPro" id="IPR000306">
    <property type="entry name" value="Znf_FYVE"/>
</dbReference>
<evidence type="ECO:0000256" key="10">
    <source>
        <dbReference type="ARBA" id="ARBA00022833"/>
    </source>
</evidence>
<reference evidence="25" key="3">
    <citation type="submission" date="2025-09" db="UniProtKB">
        <authorList>
            <consortium name="Ensembl"/>
        </authorList>
    </citation>
    <scope>IDENTIFICATION</scope>
</reference>
<dbReference type="PANTHER" id="PTHR46280:SF1">
    <property type="entry name" value="PLECKSTRIN HOMOLOGY DOMAIN-CONTAINING FAMILY F MEMBER 2"/>
    <property type="match status" value="1"/>
</dbReference>
<evidence type="ECO:0000256" key="16">
    <source>
        <dbReference type="ARBA" id="ARBA00056074"/>
    </source>
</evidence>
<sequence length="543" mass="61067">MAAPTLALAWAPILRGGHNCCLRGHAPLGLSAPRKGFPAVLGRRATASSRTEVPGNDRYCVELLRKRDYEGYLCCLLLPTEARSSAFALRAFNAELAQVKDSISQKTIGQMRMQFWRKAVEDMYSDNPPHQPVAIELWKAVKRHNLTKRWLVKIIDEREKNLDDKAYRNIQELEAYAENTQSSLLYLTLEVLGVRNVHADHAASHIGKAQGIITCLRATPYHSSRRKVFLPMDICMLHGVSQEDFLRKNQDKNVRDVIYDIASQGHLHLIHARSFQKSVPVKAFPAFLQTATKQKMVDRLANSEANTRRISIVENCFGAAGQPLTIPGRVLIGEGVLTKLCRKKPKARQFFLFNDILVYGNIVIQKKKYNKQHIIPLENVTIDSIKDEGDLRNGWLIKTPTKSFAVYAATATEKSEWMNHINKCVTDLLSKSGKTPSNEHAAVWVPDSEATVCMRCQKAKFTPVNRRHHCRKCGFVVCGPCSEKRFLLPSQSSKPVRICDFCFDLLSTGDLATCQPTRSDSYSQSPKSLNNVSDDEDDEDSSD</sequence>
<keyword evidence="13" id="KW-0496">Mitochondrion</keyword>
<comment type="function">
    <text evidence="17">Involved in the assembly of mitochondrial NADH:ubiquinone oxidoreductase complex (complex I) at early stages. May play a role in the biogenesis of complex I subunit MT-ND1.</text>
</comment>
<dbReference type="GO" id="GO:0031901">
    <property type="term" value="C:early endosome membrane"/>
    <property type="evidence" value="ECO:0007669"/>
    <property type="project" value="UniProtKB-SubCell"/>
</dbReference>
<keyword evidence="12" id="KW-0809">Transit peptide</keyword>
<evidence type="ECO:0000256" key="9">
    <source>
        <dbReference type="ARBA" id="ARBA00022824"/>
    </source>
</evidence>
<dbReference type="Pfam" id="PF00169">
    <property type="entry name" value="PH"/>
    <property type="match status" value="1"/>
</dbReference>
<keyword evidence="5" id="KW-0479">Metal-binding</keyword>
<feature type="compositionally biased region" description="Acidic residues" evidence="22">
    <location>
        <begin position="533"/>
        <end position="543"/>
    </location>
</feature>
<comment type="function">
    <text evidence="16">May play a role in early endosome fusion upstream of RAB5, hence regulating receptor trafficking and fluid-phase transport. Enhances cellular sensitivity to TNF-induced apoptosis.</text>
</comment>
<evidence type="ECO:0000256" key="22">
    <source>
        <dbReference type="SAM" id="MobiDB-lite"/>
    </source>
</evidence>
<keyword evidence="11" id="KW-0653">Protein transport</keyword>
<dbReference type="Gene3D" id="2.30.29.30">
    <property type="entry name" value="Pleckstrin-homology domain (PH domain)/Phosphotyrosine-binding domain (PTB)"/>
    <property type="match status" value="1"/>
</dbReference>
<evidence type="ECO:0000256" key="21">
    <source>
        <dbReference type="PROSITE-ProRule" id="PRU00091"/>
    </source>
</evidence>
<dbReference type="InterPro" id="IPR008949">
    <property type="entry name" value="Isoprenoid_synthase_dom_sf"/>
</dbReference>
<dbReference type="CDD" id="cd15755">
    <property type="entry name" value="FYVE_PKHF2"/>
    <property type="match status" value="1"/>
</dbReference>
<feature type="domain" description="FYVE-type" evidence="24">
    <location>
        <begin position="447"/>
        <end position="507"/>
    </location>
</feature>
<protein>
    <recommendedName>
        <fullName evidence="20">NADH dehydrogenase (ubiquinone) complex I, assembly factor 6</fullName>
    </recommendedName>
    <alternativeName>
        <fullName evidence="19">Pleckstrin homology domain-containing family F member 2</fullName>
    </alternativeName>
</protein>
<dbReference type="SMART" id="SM00064">
    <property type="entry name" value="FYVE"/>
    <property type="match status" value="1"/>
</dbReference>
<dbReference type="FunFam" id="2.30.29.30:FF:000167">
    <property type="entry name" value="Pleckstrin homology domain-containing family F member 2"/>
    <property type="match status" value="1"/>
</dbReference>
<evidence type="ECO:0000313" key="25">
    <source>
        <dbReference type="Ensembl" id="ENSMODP00000008663.4"/>
    </source>
</evidence>
<evidence type="ECO:0000256" key="19">
    <source>
        <dbReference type="ARBA" id="ARBA00068859"/>
    </source>
</evidence>
<keyword evidence="7 21" id="KW-0863">Zinc-finger</keyword>
<organism evidence="25 26">
    <name type="scientific">Monodelphis domestica</name>
    <name type="common">Gray short-tailed opossum</name>
    <dbReference type="NCBI Taxonomy" id="13616"/>
    <lineage>
        <taxon>Eukaryota</taxon>
        <taxon>Metazoa</taxon>
        <taxon>Chordata</taxon>
        <taxon>Craniata</taxon>
        <taxon>Vertebrata</taxon>
        <taxon>Euteleostomi</taxon>
        <taxon>Mammalia</taxon>
        <taxon>Metatheria</taxon>
        <taxon>Didelphimorphia</taxon>
        <taxon>Didelphidae</taxon>
        <taxon>Monodelphis</taxon>
    </lineage>
</organism>
<dbReference type="SUPFAM" id="SSF50729">
    <property type="entry name" value="PH domain-like"/>
    <property type="match status" value="1"/>
</dbReference>
<evidence type="ECO:0000256" key="14">
    <source>
        <dbReference type="ARBA" id="ARBA00023136"/>
    </source>
</evidence>
<dbReference type="SUPFAM" id="SSF48576">
    <property type="entry name" value="Terpenoid synthases"/>
    <property type="match status" value="1"/>
</dbReference>
<gene>
    <name evidence="25" type="primary">NDUFAF6</name>
</gene>
<dbReference type="InterPro" id="IPR001849">
    <property type="entry name" value="PH_domain"/>
</dbReference>
<evidence type="ECO:0000256" key="8">
    <source>
        <dbReference type="ARBA" id="ARBA00022792"/>
    </source>
</evidence>
<dbReference type="Pfam" id="PF01363">
    <property type="entry name" value="FYVE"/>
    <property type="match status" value="1"/>
</dbReference>
<comment type="subunit">
    <text evidence="18">May interact with EEA1.</text>
</comment>
<evidence type="ECO:0000256" key="13">
    <source>
        <dbReference type="ARBA" id="ARBA00023128"/>
    </source>
</evidence>
<dbReference type="InterPro" id="IPR051765">
    <property type="entry name" value="PH_domain-containing_F"/>
</dbReference>
<accession>F6Q9Z2</accession>
<evidence type="ECO:0000256" key="3">
    <source>
        <dbReference type="ARBA" id="ARBA00004273"/>
    </source>
</evidence>
<keyword evidence="14" id="KW-0472">Membrane</keyword>
<keyword evidence="4" id="KW-0813">Transport</keyword>
<evidence type="ECO:0000256" key="18">
    <source>
        <dbReference type="ARBA" id="ARBA00064102"/>
    </source>
</evidence>